<evidence type="ECO:0000313" key="3">
    <source>
        <dbReference type="Proteomes" id="UP000006038"/>
    </source>
</evidence>
<reference evidence="2" key="1">
    <citation type="journal article" date="2013" name="Nat. Commun.">
        <title>Whole-genome sequencing of Oryza brachyantha reveals mechanisms underlying Oryza genome evolution.</title>
        <authorList>
            <person name="Chen J."/>
            <person name="Huang Q."/>
            <person name="Gao D."/>
            <person name="Wang J."/>
            <person name="Lang Y."/>
            <person name="Liu T."/>
            <person name="Li B."/>
            <person name="Bai Z."/>
            <person name="Luis Goicoechea J."/>
            <person name="Liang C."/>
            <person name="Chen C."/>
            <person name="Zhang W."/>
            <person name="Sun S."/>
            <person name="Liao Y."/>
            <person name="Zhang X."/>
            <person name="Yang L."/>
            <person name="Song C."/>
            <person name="Wang M."/>
            <person name="Shi J."/>
            <person name="Liu G."/>
            <person name="Liu J."/>
            <person name="Zhou H."/>
            <person name="Zhou W."/>
            <person name="Yu Q."/>
            <person name="An N."/>
            <person name="Chen Y."/>
            <person name="Cai Q."/>
            <person name="Wang B."/>
            <person name="Liu B."/>
            <person name="Min J."/>
            <person name="Huang Y."/>
            <person name="Wu H."/>
            <person name="Li Z."/>
            <person name="Zhang Y."/>
            <person name="Yin Y."/>
            <person name="Song W."/>
            <person name="Jiang J."/>
            <person name="Jackson S.A."/>
            <person name="Wing R.A."/>
            <person name="Wang J."/>
            <person name="Chen M."/>
        </authorList>
    </citation>
    <scope>NUCLEOTIDE SEQUENCE [LARGE SCALE GENOMIC DNA]</scope>
    <source>
        <strain evidence="2">cv. IRGC 101232</strain>
    </source>
</reference>
<keyword evidence="3" id="KW-1185">Reference proteome</keyword>
<evidence type="ECO:0000313" key="2">
    <source>
        <dbReference type="EnsemblPlants" id="OB12G21650.1"/>
    </source>
</evidence>
<dbReference type="EnsemblPlants" id="OB12G21650.1">
    <property type="protein sequence ID" value="OB12G21650.1"/>
    <property type="gene ID" value="OB12G21650"/>
</dbReference>
<evidence type="ECO:0000256" key="1">
    <source>
        <dbReference type="SAM" id="Phobius"/>
    </source>
</evidence>
<proteinExistence type="predicted"/>
<accession>J3NDV7</accession>
<feature type="transmembrane region" description="Helical" evidence="1">
    <location>
        <begin position="64"/>
        <end position="88"/>
    </location>
</feature>
<name>J3NDV7_ORYBR</name>
<keyword evidence="1" id="KW-1133">Transmembrane helix</keyword>
<organism evidence="2">
    <name type="scientific">Oryza brachyantha</name>
    <name type="common">malo sina</name>
    <dbReference type="NCBI Taxonomy" id="4533"/>
    <lineage>
        <taxon>Eukaryota</taxon>
        <taxon>Viridiplantae</taxon>
        <taxon>Streptophyta</taxon>
        <taxon>Embryophyta</taxon>
        <taxon>Tracheophyta</taxon>
        <taxon>Spermatophyta</taxon>
        <taxon>Magnoliopsida</taxon>
        <taxon>Liliopsida</taxon>
        <taxon>Poales</taxon>
        <taxon>Poaceae</taxon>
        <taxon>BOP clade</taxon>
        <taxon>Oryzoideae</taxon>
        <taxon>Oryzeae</taxon>
        <taxon>Oryzinae</taxon>
        <taxon>Oryza</taxon>
    </lineage>
</organism>
<dbReference type="Gramene" id="OB12G21650.1">
    <property type="protein sequence ID" value="OB12G21650.1"/>
    <property type="gene ID" value="OB12G21650"/>
</dbReference>
<dbReference type="Proteomes" id="UP000006038">
    <property type="component" value="Chromosome 12"/>
</dbReference>
<reference evidence="2" key="2">
    <citation type="submission" date="2013-04" db="UniProtKB">
        <authorList>
            <consortium name="EnsemblPlants"/>
        </authorList>
    </citation>
    <scope>IDENTIFICATION</scope>
</reference>
<dbReference type="HOGENOM" id="CLU_1734289_0_0_1"/>
<dbReference type="AlphaFoldDB" id="J3NDV7"/>
<protein>
    <submittedName>
        <fullName evidence="2">Uncharacterized protein</fullName>
    </submittedName>
</protein>
<keyword evidence="1" id="KW-0812">Transmembrane</keyword>
<keyword evidence="1" id="KW-0472">Membrane</keyword>
<sequence>MALNKNKWSEYVDRVPLKNISRTFIDPYPTTCETLAPSLSPPRPVDLVVELADGTDGRRQRRTALIMAAAANIAGSMCVGDITVLALVPTVFLRMRLLPALVLVCAVYTTHRYVDFICAVGVVVAMKEPRCDNVVARSDGRRWCLFGVFDA</sequence>